<proteinExistence type="predicted"/>
<sequence length="281" mass="31402">MASQWPLPLSAMPETCKQHPRERGPSRVRSCRRVVATHRLPGVYITLFSLLVTSLAYLSPMRPSSRPCNQGEDLPLCCFCLAVAALTPTSTVKTTICGHGNGRDIGNEEGPIYRRSRRLLSHQILWHSSCPGLSRKYKNPPRNVLTSPSPPSCFFLRTGPAQQLSTTRHGTWLLRAWTTAWEQGLDRDDGGYVRSRRTWLRLGRRPSLLVGRHWETRLAPRRDGVTLVCTGRGRLLHVDHAQVLALGHHANQQTRWGLDVGLCSSQTGHDTTALMDHGWAG</sequence>
<gene>
    <name evidence="2" type="ORF">B0T26DRAFT_181670</name>
</gene>
<protein>
    <submittedName>
        <fullName evidence="2">Uncharacterized protein</fullName>
    </submittedName>
</protein>
<dbReference type="EMBL" id="JAUIRO010000002">
    <property type="protein sequence ID" value="KAK0728675.1"/>
    <property type="molecule type" value="Genomic_DNA"/>
</dbReference>
<evidence type="ECO:0000313" key="3">
    <source>
        <dbReference type="Proteomes" id="UP001172101"/>
    </source>
</evidence>
<reference evidence="2" key="1">
    <citation type="submission" date="2023-06" db="EMBL/GenBank/DDBJ databases">
        <title>Genome-scale phylogeny and comparative genomics of the fungal order Sordariales.</title>
        <authorList>
            <consortium name="Lawrence Berkeley National Laboratory"/>
            <person name="Hensen N."/>
            <person name="Bonometti L."/>
            <person name="Westerberg I."/>
            <person name="Brannstrom I.O."/>
            <person name="Guillou S."/>
            <person name="Cros-Aarteil S."/>
            <person name="Calhoun S."/>
            <person name="Haridas S."/>
            <person name="Kuo A."/>
            <person name="Mondo S."/>
            <person name="Pangilinan J."/>
            <person name="Riley R."/>
            <person name="LaButti K."/>
            <person name="Andreopoulos B."/>
            <person name="Lipzen A."/>
            <person name="Chen C."/>
            <person name="Yanf M."/>
            <person name="Daum C."/>
            <person name="Ng V."/>
            <person name="Clum A."/>
            <person name="Steindorff A."/>
            <person name="Ohm R."/>
            <person name="Martin F."/>
            <person name="Silar P."/>
            <person name="Natvig D."/>
            <person name="Lalanne C."/>
            <person name="Gautier V."/>
            <person name="Ament-velasquez S.L."/>
            <person name="Kruys A."/>
            <person name="Hutchinson M.I."/>
            <person name="Powell A.J."/>
            <person name="Barry K."/>
            <person name="Miller A.N."/>
            <person name="Grigoriev I.V."/>
            <person name="Debuchy R."/>
            <person name="Gladieux P."/>
            <person name="Thoren M.H."/>
            <person name="Johannesson H."/>
        </authorList>
    </citation>
    <scope>NUCLEOTIDE SEQUENCE</scope>
    <source>
        <strain evidence="2">SMH2392-1A</strain>
    </source>
</reference>
<accession>A0AA40E6D5</accession>
<feature type="region of interest" description="Disordered" evidence="1">
    <location>
        <begin position="1"/>
        <end position="24"/>
    </location>
</feature>
<keyword evidence="3" id="KW-1185">Reference proteome</keyword>
<organism evidence="2 3">
    <name type="scientific">Lasiosphaeria miniovina</name>
    <dbReference type="NCBI Taxonomy" id="1954250"/>
    <lineage>
        <taxon>Eukaryota</taxon>
        <taxon>Fungi</taxon>
        <taxon>Dikarya</taxon>
        <taxon>Ascomycota</taxon>
        <taxon>Pezizomycotina</taxon>
        <taxon>Sordariomycetes</taxon>
        <taxon>Sordariomycetidae</taxon>
        <taxon>Sordariales</taxon>
        <taxon>Lasiosphaeriaceae</taxon>
        <taxon>Lasiosphaeria</taxon>
    </lineage>
</organism>
<comment type="caution">
    <text evidence="2">The sequence shown here is derived from an EMBL/GenBank/DDBJ whole genome shotgun (WGS) entry which is preliminary data.</text>
</comment>
<dbReference type="Proteomes" id="UP001172101">
    <property type="component" value="Unassembled WGS sequence"/>
</dbReference>
<dbReference type="GeneID" id="85316890"/>
<evidence type="ECO:0000256" key="1">
    <source>
        <dbReference type="SAM" id="MobiDB-lite"/>
    </source>
</evidence>
<name>A0AA40E6D5_9PEZI</name>
<evidence type="ECO:0000313" key="2">
    <source>
        <dbReference type="EMBL" id="KAK0728675.1"/>
    </source>
</evidence>
<dbReference type="RefSeq" id="XP_060301530.1">
    <property type="nucleotide sequence ID" value="XM_060433620.1"/>
</dbReference>
<dbReference type="AlphaFoldDB" id="A0AA40E6D5"/>